<evidence type="ECO:0000313" key="2">
    <source>
        <dbReference type="Proteomes" id="UP001189429"/>
    </source>
</evidence>
<sequence length="102" mass="10797">MASKSFTLRCPGAVGTASRRACKALAGLRGKGGWIEFHAPLAAGSGSLRLNLGPDKNGKHIETEVQLKKAQAALADAFAGRPWFVSREKGKLSTSWTMVEKG</sequence>
<name>A0ABN9YBH1_9DINO</name>
<keyword evidence="2" id="KW-1185">Reference proteome</keyword>
<dbReference type="EMBL" id="CAUYUJ010022203">
    <property type="protein sequence ID" value="CAK0909472.1"/>
    <property type="molecule type" value="Genomic_DNA"/>
</dbReference>
<evidence type="ECO:0000313" key="1">
    <source>
        <dbReference type="EMBL" id="CAK0909472.1"/>
    </source>
</evidence>
<comment type="caution">
    <text evidence="1">The sequence shown here is derived from an EMBL/GenBank/DDBJ whole genome shotgun (WGS) entry which is preliminary data.</text>
</comment>
<feature type="non-terminal residue" evidence="1">
    <location>
        <position position="102"/>
    </location>
</feature>
<reference evidence="1" key="1">
    <citation type="submission" date="2023-10" db="EMBL/GenBank/DDBJ databases">
        <authorList>
            <person name="Chen Y."/>
            <person name="Shah S."/>
            <person name="Dougan E. K."/>
            <person name="Thang M."/>
            <person name="Chan C."/>
        </authorList>
    </citation>
    <scope>NUCLEOTIDE SEQUENCE [LARGE SCALE GENOMIC DNA]</scope>
</reference>
<accession>A0ABN9YBH1</accession>
<dbReference type="Proteomes" id="UP001189429">
    <property type="component" value="Unassembled WGS sequence"/>
</dbReference>
<gene>
    <name evidence="1" type="ORF">PCOR1329_LOCUS83880</name>
</gene>
<proteinExistence type="predicted"/>
<organism evidence="1 2">
    <name type="scientific">Prorocentrum cordatum</name>
    <dbReference type="NCBI Taxonomy" id="2364126"/>
    <lineage>
        <taxon>Eukaryota</taxon>
        <taxon>Sar</taxon>
        <taxon>Alveolata</taxon>
        <taxon>Dinophyceae</taxon>
        <taxon>Prorocentrales</taxon>
        <taxon>Prorocentraceae</taxon>
        <taxon>Prorocentrum</taxon>
    </lineage>
</organism>
<protein>
    <submittedName>
        <fullName evidence="1">Uncharacterized protein</fullName>
    </submittedName>
</protein>